<sequence>MEMGSDEEEDHQIRSVADVVGGGGGSSNNKKKNKIDNSSSSSAKPKRQMKTPFQLETLEKVYSEEKYPSEATRADLSDKLNLTDRQLQMWFCHRRLKDKKDDQSQSKTPPVKPAVPPVRPPPPALASSVHDLPPARSVPEQDSGSGSDSGSGCSPYSDSRRNFASGSSSSRAELDEYETTMGKPSYEPRLSAMVRRAIVCIEAQLGEPLRDDGPILGMEFDPLPPGAFGTPIAMQKHLLHPYESKMYEPHDVRPRRSQAAARSFHEQQSLDDPSSFTPEMYGRYSENHAHGMDYEIARPRSSSFMHENGSLPRSYGTPGYVSRNCSTSQQDMPSPIVASAHRGDRFLMEKDSSVLRTEDPYMLSDGVRKSNDVHRKGKIHDVRLGRGSETRENRGPKDLEKLEIQKKKNEERMRKEMERNERERRKEEERLMRERIKEEERLQREQRREMERREKFLQRENERAEKKKQKEEIRREKDAIRRKIAIEKATARRIAKESMDLIEDEQLELMDLAAINKGLPSVLQLDHDTLQNLELYRDSLSTFPPKGLQLKMPFTISPWKDSDESVGNLLMVWRFLTSFSDVLDLWPFTLDEFIQAFHDYDSRLLGEIHVTLLRSIIRDIEDVARTPFSGIGNNQYTTANPEGGHPQIVEGAYAWGFDIRSWKKNLNPLTWPEILRQLGLSTGLGPRLKKKNSRLTHTGDKDEAKGCEDIISTIRSGSAAESAFALMREKGLLAPRKSRHRLTPGTVKFAAFHVLSLEGSKGLTVLELADKIQKSGLRDLTTSKTPEASISVALTRDVKLFERIAPSTYCVRAPYVKDPADGKAILADARKKIRAFESGLTGPEDVNDLERDEDFEIDIDEDPEVDDLATLASASKGADLGEANVFSGKGGDTMFCDVKAGVKSEIEKEFSSPPPSSIKSIVPQHNERLKDTAVGCLDAMVDESNEGQSWIQGLTEGDYCHLSVEERLNALVALVGIANEGNSIRSGLEDRMEAANSLKKQMWAEAQLDNSCMRDVLKLDFQNLASSKTESTTGLPIIQSANRERDNFGGDPSELLDETKPLEVVSNDLQKSTAERGLIINQEANISQENCSFQQGYASKRSRSQLKSYIGHKAEEVYPYRSLPVGQDRRHNRYWLFAASASKSDPSSGLLFVELHDGKWLLIDSEEAFDTLVASLDMRGIRESHLRIMLQKIEGSFKENARKNMKLARNPFLKEKSVMNHSPSDSVSPSSAVSGSNSDSMETSNSIRVELGRNDTEKKSLSKRFHDFQRWMWTETYSSLPSCAKKYGKKRSELLATCALCFASYLSEYTHCTSCHQRSDMVDGSEILDSGLTVSPLPFGVRLLKPLLVFLEASVPDEALESFWTEDKRKMWGFRLNASSSPEELLQVLTSLESAIKKEYLSSNFMSAKELLGVGDANVDDPGSVDVLPWIPKTVSAVALRLSELDASIIYVKPEKPDLIPEDENEQISLFPGDSLFKGKGPREQEDKDEVVPNLGNRRSNKRARVSLGSGSNKKVKRKKAQGGPNRFVVSRRNVAVDNNLMSMELNHQVPGRGKRTVRKRPERINEDNDHIVNRMADIVRPKSQEVEEDEEEEEQTFRDIDEDWAAGETPREMDDDWANETPNRMMTPMQVDDESDNSVGVESEDDDVDGQFVDYSQRNKWGLDWNSNPNEAAMEDEEEEEVVGVERVEGEDDAEMSESSEDDDDVPANNAANNYDRESEGGYSSSDS</sequence>
<feature type="compositionally biased region" description="Low complexity" evidence="6">
    <location>
        <begin position="142"/>
        <end position="171"/>
    </location>
</feature>
<dbReference type="Pfam" id="PF05066">
    <property type="entry name" value="HARE-HTH"/>
    <property type="match status" value="1"/>
</dbReference>
<dbReference type="GeneID" id="104741454"/>
<feature type="compositionally biased region" description="Acidic residues" evidence="6">
    <location>
        <begin position="1587"/>
        <end position="1606"/>
    </location>
</feature>
<evidence type="ECO:0000259" key="8">
    <source>
        <dbReference type="PROSITE" id="PS50827"/>
    </source>
</evidence>
<dbReference type="SUPFAM" id="SSF46689">
    <property type="entry name" value="Homeodomain-like"/>
    <property type="match status" value="1"/>
</dbReference>
<accession>A0ABM0VSX2</accession>
<evidence type="ECO:0000256" key="2">
    <source>
        <dbReference type="ARBA" id="ARBA00023163"/>
    </source>
</evidence>
<evidence type="ECO:0000313" key="10">
    <source>
        <dbReference type="Proteomes" id="UP000694864"/>
    </source>
</evidence>
<evidence type="ECO:0000256" key="5">
    <source>
        <dbReference type="RuleBase" id="RU000682"/>
    </source>
</evidence>
<keyword evidence="3 4" id="KW-0539">Nucleus</keyword>
<dbReference type="InterPro" id="IPR028942">
    <property type="entry name" value="WHIM1_dom"/>
</dbReference>
<reference evidence="10" key="1">
    <citation type="journal article" date="2014" name="Nat. Commun.">
        <title>The emerging biofuel crop Camelina sativa retains a highly undifferentiated hexaploid genome structure.</title>
        <authorList>
            <person name="Kagale S."/>
            <person name="Koh C."/>
            <person name="Nixon J."/>
            <person name="Bollina V."/>
            <person name="Clarke W.E."/>
            <person name="Tuteja R."/>
            <person name="Spillane C."/>
            <person name="Robinson S.J."/>
            <person name="Links M.G."/>
            <person name="Clarke C."/>
            <person name="Higgins E.E."/>
            <person name="Huebert T."/>
            <person name="Sharpe A.G."/>
            <person name="Parkin I.A."/>
        </authorList>
    </citation>
    <scope>NUCLEOTIDE SEQUENCE [LARGE SCALE GENOMIC DNA]</scope>
    <source>
        <strain evidence="10">cv. DH55</strain>
    </source>
</reference>
<name>A0ABM0VSX2_CAMSA</name>
<dbReference type="InterPro" id="IPR001356">
    <property type="entry name" value="HD"/>
</dbReference>
<evidence type="ECO:0000256" key="1">
    <source>
        <dbReference type="ARBA" id="ARBA00004123"/>
    </source>
</evidence>
<feature type="compositionally biased region" description="Pro residues" evidence="6">
    <location>
        <begin position="110"/>
        <end position="124"/>
    </location>
</feature>
<feature type="region of interest" description="Disordered" evidence="6">
    <location>
        <begin position="1218"/>
        <end position="1248"/>
    </location>
</feature>
<dbReference type="InterPro" id="IPR009057">
    <property type="entry name" value="Homeodomain-like_sf"/>
</dbReference>
<feature type="compositionally biased region" description="Polar residues" evidence="6">
    <location>
        <begin position="266"/>
        <end position="277"/>
    </location>
</feature>
<feature type="region of interest" description="Disordered" evidence="6">
    <location>
        <begin position="1471"/>
        <end position="1524"/>
    </location>
</feature>
<dbReference type="PROSITE" id="PS50071">
    <property type="entry name" value="HOMEOBOX_2"/>
    <property type="match status" value="1"/>
</dbReference>
<evidence type="ECO:0000256" key="4">
    <source>
        <dbReference type="PROSITE-ProRule" id="PRU00108"/>
    </source>
</evidence>
<feature type="region of interest" description="Disordered" evidence="6">
    <location>
        <begin position="94"/>
        <end position="184"/>
    </location>
</feature>
<dbReference type="Pfam" id="PF00046">
    <property type="entry name" value="Homeodomain"/>
    <property type="match status" value="1"/>
</dbReference>
<dbReference type="Pfam" id="PF15612">
    <property type="entry name" value="WHIM1"/>
    <property type="match status" value="1"/>
</dbReference>
<feature type="domain" description="HTH HARE-type" evidence="9">
    <location>
        <begin position="745"/>
        <end position="814"/>
    </location>
</feature>
<feature type="compositionally biased region" description="Acidic residues" evidence="6">
    <location>
        <begin position="1632"/>
        <end position="1650"/>
    </location>
</feature>
<feature type="domain" description="Homeobox" evidence="7">
    <location>
        <begin position="41"/>
        <end position="101"/>
    </location>
</feature>
<dbReference type="Gene3D" id="1.10.10.60">
    <property type="entry name" value="Homeodomain-like"/>
    <property type="match status" value="1"/>
</dbReference>
<dbReference type="SMART" id="SM00571">
    <property type="entry name" value="DDT"/>
    <property type="match status" value="1"/>
</dbReference>
<dbReference type="PANTHER" id="PTHR36968:SF13">
    <property type="entry name" value="HOMEOBOX-DDT DOMAIN PROTEIN RLT1"/>
    <property type="match status" value="1"/>
</dbReference>
<feature type="compositionally biased region" description="Polar residues" evidence="6">
    <location>
        <begin position="1655"/>
        <end position="1671"/>
    </location>
</feature>
<protein>
    <submittedName>
        <fullName evidence="11">Homeobox-DDT domain protein RLT1-like isoform X1</fullName>
    </submittedName>
</protein>
<feature type="domain" description="DDT" evidence="8">
    <location>
        <begin position="563"/>
        <end position="622"/>
    </location>
</feature>
<feature type="region of interest" description="Disordered" evidence="6">
    <location>
        <begin position="256"/>
        <end position="277"/>
    </location>
</feature>
<keyword evidence="10" id="KW-1185">Reference proteome</keyword>
<dbReference type="PROSITE" id="PS51913">
    <property type="entry name" value="HTH_HARE"/>
    <property type="match status" value="1"/>
</dbReference>
<evidence type="ECO:0000259" key="7">
    <source>
        <dbReference type="PROSITE" id="PS50071"/>
    </source>
</evidence>
<organism evidence="10 11">
    <name type="scientific">Camelina sativa</name>
    <name type="common">False flax</name>
    <name type="synonym">Myagrum sativum</name>
    <dbReference type="NCBI Taxonomy" id="90675"/>
    <lineage>
        <taxon>Eukaryota</taxon>
        <taxon>Viridiplantae</taxon>
        <taxon>Streptophyta</taxon>
        <taxon>Embryophyta</taxon>
        <taxon>Tracheophyta</taxon>
        <taxon>Spermatophyta</taxon>
        <taxon>Magnoliopsida</taxon>
        <taxon>eudicotyledons</taxon>
        <taxon>Gunneridae</taxon>
        <taxon>Pentapetalae</taxon>
        <taxon>rosids</taxon>
        <taxon>malvids</taxon>
        <taxon>Brassicales</taxon>
        <taxon>Brassicaceae</taxon>
        <taxon>Camelineae</taxon>
        <taxon>Camelina</taxon>
    </lineage>
</organism>
<evidence type="ECO:0000313" key="11">
    <source>
        <dbReference type="RefSeq" id="XP_010460638.1"/>
    </source>
</evidence>
<comment type="subcellular location">
    <subcellularLocation>
        <location evidence="1 4 5">Nucleus</location>
    </subcellularLocation>
</comment>
<dbReference type="InterPro" id="IPR018501">
    <property type="entry name" value="DDT_dom"/>
</dbReference>
<dbReference type="CDD" id="cd00086">
    <property type="entry name" value="homeodomain"/>
    <property type="match status" value="1"/>
</dbReference>
<dbReference type="RefSeq" id="XP_010460638.1">
    <property type="nucleotide sequence ID" value="XM_010462336.2"/>
</dbReference>
<feature type="compositionally biased region" description="Acidic residues" evidence="6">
    <location>
        <begin position="1"/>
        <end position="10"/>
    </location>
</feature>
<evidence type="ECO:0000256" key="3">
    <source>
        <dbReference type="ARBA" id="ARBA00023242"/>
    </source>
</evidence>
<evidence type="ECO:0000256" key="6">
    <source>
        <dbReference type="SAM" id="MobiDB-lite"/>
    </source>
</evidence>
<keyword evidence="4 5" id="KW-0371">Homeobox</keyword>
<feature type="region of interest" description="Disordered" evidence="6">
    <location>
        <begin position="383"/>
        <end position="428"/>
    </location>
</feature>
<proteinExistence type="predicted"/>
<feature type="compositionally biased region" description="Low complexity" evidence="6">
    <location>
        <begin position="1222"/>
        <end position="1240"/>
    </location>
</feature>
<feature type="region of interest" description="Disordered" evidence="6">
    <location>
        <begin position="1"/>
        <end position="57"/>
    </location>
</feature>
<keyword evidence="2" id="KW-0804">Transcription</keyword>
<dbReference type="InterPro" id="IPR028941">
    <property type="entry name" value="WHIM2_dom"/>
</dbReference>
<dbReference type="Proteomes" id="UP000694864">
    <property type="component" value="Chromosome 14"/>
</dbReference>
<dbReference type="InterPro" id="IPR007759">
    <property type="entry name" value="Asxl_HARE-HTH"/>
</dbReference>
<feature type="DNA-binding region" description="Homeobox" evidence="4">
    <location>
        <begin position="43"/>
        <end position="102"/>
    </location>
</feature>
<dbReference type="PROSITE" id="PS50827">
    <property type="entry name" value="DDT"/>
    <property type="match status" value="1"/>
</dbReference>
<dbReference type="SMART" id="SM00389">
    <property type="entry name" value="HOX"/>
    <property type="match status" value="1"/>
</dbReference>
<dbReference type="PANTHER" id="PTHR36968">
    <property type="entry name" value="HOMEOBOX-DDT DOMAIN PROTEIN RLT2"/>
    <property type="match status" value="1"/>
</dbReference>
<feature type="compositionally biased region" description="Acidic residues" evidence="6">
    <location>
        <begin position="1674"/>
        <end position="1707"/>
    </location>
</feature>
<evidence type="ECO:0000259" key="9">
    <source>
        <dbReference type="PROSITE" id="PS51913"/>
    </source>
</evidence>
<gene>
    <name evidence="11" type="primary">LOC104741454</name>
</gene>
<dbReference type="Pfam" id="PF15613">
    <property type="entry name" value="WSD"/>
    <property type="match status" value="1"/>
</dbReference>
<dbReference type="Pfam" id="PF02791">
    <property type="entry name" value="DDT"/>
    <property type="match status" value="1"/>
</dbReference>
<keyword evidence="4 5" id="KW-0238">DNA-binding</keyword>
<reference evidence="11" key="2">
    <citation type="submission" date="2025-08" db="UniProtKB">
        <authorList>
            <consortium name="RefSeq"/>
        </authorList>
    </citation>
    <scope>IDENTIFICATION</scope>
    <source>
        <tissue evidence="11">Leaf</tissue>
    </source>
</reference>
<dbReference type="InterPro" id="IPR044977">
    <property type="entry name" value="RLT1-3"/>
</dbReference>
<feature type="region of interest" description="Disordered" evidence="6">
    <location>
        <begin position="1583"/>
        <end position="1729"/>
    </location>
</feature>